<dbReference type="PANTHER" id="PTHR46238">
    <property type="entry name" value="REVERSE TRANSCRIPTASE DOMAIN-CONTAINING PROTEIN"/>
    <property type="match status" value="1"/>
</dbReference>
<sequence length="147" mass="16444">MEVGSQTPRTISVHEPLTTALTFKHLGSYLSYEGEVKTDVSVKTQTAWQKWKTLTGVLCDKKLPRKLKSKVYRNVIRPAVLYGSECWAITNKDEQPLSVMETTMLRRTIGISKLEHSPQRKGMTVNGASAYSGQSLRKAAKVVWACT</sequence>
<keyword evidence="3" id="KW-1185">Reference proteome</keyword>
<proteinExistence type="predicted"/>
<name>A0A085MDY2_9BILA</name>
<dbReference type="EMBL" id="KL367590">
    <property type="protein sequence ID" value="KFD62657.1"/>
    <property type="molecule type" value="Genomic_DNA"/>
</dbReference>
<dbReference type="Proteomes" id="UP000030758">
    <property type="component" value="Unassembled WGS sequence"/>
</dbReference>
<dbReference type="Proteomes" id="UP000030764">
    <property type="component" value="Unassembled WGS sequence"/>
</dbReference>
<evidence type="ECO:0000313" key="2">
    <source>
        <dbReference type="EMBL" id="KFD62657.1"/>
    </source>
</evidence>
<dbReference type="AlphaFoldDB" id="A0A085MDY2"/>
<evidence type="ECO:0000313" key="3">
    <source>
        <dbReference type="Proteomes" id="UP000030764"/>
    </source>
</evidence>
<accession>A0A085MDY2</accession>
<gene>
    <name evidence="1" type="ORF">M513_03768</name>
    <name evidence="2" type="ORF">M514_03768</name>
</gene>
<reference evidence="1 3" key="1">
    <citation type="journal article" date="2014" name="Nat. Genet.">
        <title>Genome and transcriptome of the porcine whipworm Trichuris suis.</title>
        <authorList>
            <person name="Jex A.R."/>
            <person name="Nejsum P."/>
            <person name="Schwarz E.M."/>
            <person name="Hu L."/>
            <person name="Young N.D."/>
            <person name="Hall R.S."/>
            <person name="Korhonen P.K."/>
            <person name="Liao S."/>
            <person name="Thamsborg S."/>
            <person name="Xia J."/>
            <person name="Xu P."/>
            <person name="Wang S."/>
            <person name="Scheerlinck J.P."/>
            <person name="Hofmann A."/>
            <person name="Sternberg P.W."/>
            <person name="Wang J."/>
            <person name="Gasser R.B."/>
        </authorList>
    </citation>
    <scope>NUCLEOTIDE SEQUENCE [LARGE SCALE GENOMIC DNA]</scope>
    <source>
        <strain evidence="2">DCEP-RM93F</strain>
        <strain evidence="1">DCEP-RM93M</strain>
    </source>
</reference>
<dbReference type="EMBL" id="KL363200">
    <property type="protein sequence ID" value="KFD55428.1"/>
    <property type="molecule type" value="Genomic_DNA"/>
</dbReference>
<protein>
    <submittedName>
        <fullName evidence="1">Uncharacterized protein</fullName>
    </submittedName>
</protein>
<dbReference type="PANTHER" id="PTHR46238:SF8">
    <property type="entry name" value="ENDONUCLEASE_EXONUCLEASE_PHOSPHATASE DOMAIN-CONTAINING PROTEIN"/>
    <property type="match status" value="1"/>
</dbReference>
<organism evidence="1 3">
    <name type="scientific">Trichuris suis</name>
    <name type="common">pig whipworm</name>
    <dbReference type="NCBI Taxonomy" id="68888"/>
    <lineage>
        <taxon>Eukaryota</taxon>
        <taxon>Metazoa</taxon>
        <taxon>Ecdysozoa</taxon>
        <taxon>Nematoda</taxon>
        <taxon>Enoplea</taxon>
        <taxon>Dorylaimia</taxon>
        <taxon>Trichinellida</taxon>
        <taxon>Trichuridae</taxon>
        <taxon>Trichuris</taxon>
    </lineage>
</organism>
<evidence type="ECO:0000313" key="1">
    <source>
        <dbReference type="EMBL" id="KFD55428.1"/>
    </source>
</evidence>